<dbReference type="Proteomes" id="UP000613740">
    <property type="component" value="Unassembled WGS sequence"/>
</dbReference>
<protein>
    <submittedName>
        <fullName evidence="2">Uncharacterized protein</fullName>
    </submittedName>
</protein>
<name>A0A835TL40_9CHLO</name>
<dbReference type="EMBL" id="JAEHOD010000037">
    <property type="protein sequence ID" value="KAG2440616.1"/>
    <property type="molecule type" value="Genomic_DNA"/>
</dbReference>
<gene>
    <name evidence="2" type="ORF">HYH02_010195</name>
</gene>
<proteinExistence type="predicted"/>
<feature type="compositionally biased region" description="Low complexity" evidence="1">
    <location>
        <begin position="188"/>
        <end position="198"/>
    </location>
</feature>
<evidence type="ECO:0000313" key="3">
    <source>
        <dbReference type="Proteomes" id="UP000613740"/>
    </source>
</evidence>
<evidence type="ECO:0000313" key="2">
    <source>
        <dbReference type="EMBL" id="KAG2440616.1"/>
    </source>
</evidence>
<accession>A0A835TL40</accession>
<sequence length="344" mass="36732">MRGRSISADGSICSDVSSSLSSGLSAKRAKNKRVRTVPPCPCCGTQLKHAQYFVHLKDIQSGGVCRGATAAAAKGPTVPNCEAAKSRRRQLSECGTGPTRRILQSKAVAPAPAAATSTATTITTTSTATTFTTTSGASSIQRPATPPPAAAVVAPAAAALSRPCRGASTSPSPATWAPLAPALPLLPQQQQQQRLQPAVWQHYHHQQQHHQPHHQHHQPHHHHQHHQHYHHQQHHQHHHHQHHQPMRAHPSPHAAALELQPLQPQQHLQPLAPPPIARTISAAADALNTFGEDEDAELDTWLAEVFADELAELTAANGTNAATPACSPTFPARPPAAAGDVLMW</sequence>
<dbReference type="AlphaFoldDB" id="A0A835TL40"/>
<comment type="caution">
    <text evidence="2">The sequence shown here is derived from an EMBL/GenBank/DDBJ whole genome shotgun (WGS) entry which is preliminary data.</text>
</comment>
<reference evidence="2" key="1">
    <citation type="journal article" date="2020" name="bioRxiv">
        <title>Comparative genomics of Chlamydomonas.</title>
        <authorList>
            <person name="Craig R.J."/>
            <person name="Hasan A.R."/>
            <person name="Ness R.W."/>
            <person name="Keightley P.D."/>
        </authorList>
    </citation>
    <scope>NUCLEOTIDE SEQUENCE</scope>
    <source>
        <strain evidence="2">CCAP 11/173</strain>
    </source>
</reference>
<feature type="compositionally biased region" description="Basic residues" evidence="1">
    <location>
        <begin position="202"/>
        <end position="246"/>
    </location>
</feature>
<dbReference type="OrthoDB" id="10660336at2759"/>
<feature type="region of interest" description="Disordered" evidence="1">
    <location>
        <begin position="188"/>
        <end position="252"/>
    </location>
</feature>
<organism evidence="2 3">
    <name type="scientific">Chlamydomonas schloesseri</name>
    <dbReference type="NCBI Taxonomy" id="2026947"/>
    <lineage>
        <taxon>Eukaryota</taxon>
        <taxon>Viridiplantae</taxon>
        <taxon>Chlorophyta</taxon>
        <taxon>core chlorophytes</taxon>
        <taxon>Chlorophyceae</taxon>
        <taxon>CS clade</taxon>
        <taxon>Chlamydomonadales</taxon>
        <taxon>Chlamydomonadaceae</taxon>
        <taxon>Chlamydomonas</taxon>
    </lineage>
</organism>
<keyword evidence="3" id="KW-1185">Reference proteome</keyword>
<evidence type="ECO:0000256" key="1">
    <source>
        <dbReference type="SAM" id="MobiDB-lite"/>
    </source>
</evidence>